<name>A0ABP0MC54_9DINO</name>
<reference evidence="1 2" key="1">
    <citation type="submission" date="2024-02" db="EMBL/GenBank/DDBJ databases">
        <authorList>
            <person name="Chen Y."/>
            <person name="Shah S."/>
            <person name="Dougan E. K."/>
            <person name="Thang M."/>
            <person name="Chan C."/>
        </authorList>
    </citation>
    <scope>NUCLEOTIDE SEQUENCE [LARGE SCALE GENOMIC DNA]</scope>
</reference>
<keyword evidence="2" id="KW-1185">Reference proteome</keyword>
<organism evidence="1 2">
    <name type="scientific">Durusdinium trenchii</name>
    <dbReference type="NCBI Taxonomy" id="1381693"/>
    <lineage>
        <taxon>Eukaryota</taxon>
        <taxon>Sar</taxon>
        <taxon>Alveolata</taxon>
        <taxon>Dinophyceae</taxon>
        <taxon>Suessiales</taxon>
        <taxon>Symbiodiniaceae</taxon>
        <taxon>Durusdinium</taxon>
    </lineage>
</organism>
<accession>A0ABP0MC54</accession>
<proteinExistence type="predicted"/>
<feature type="non-terminal residue" evidence="1">
    <location>
        <position position="487"/>
    </location>
</feature>
<dbReference type="InterPro" id="IPR008979">
    <property type="entry name" value="Galactose-bd-like_sf"/>
</dbReference>
<dbReference type="Proteomes" id="UP001642464">
    <property type="component" value="Unassembled WGS sequence"/>
</dbReference>
<dbReference type="SUPFAM" id="SSF49785">
    <property type="entry name" value="Galactose-binding domain-like"/>
    <property type="match status" value="1"/>
</dbReference>
<gene>
    <name evidence="1" type="ORF">SCF082_LOCUS27236</name>
</gene>
<evidence type="ECO:0008006" key="3">
    <source>
        <dbReference type="Google" id="ProtNLM"/>
    </source>
</evidence>
<protein>
    <recommendedName>
        <fullName evidence="3">F5/8 type C domain-containing protein</fullName>
    </recommendedName>
</protein>
<evidence type="ECO:0000313" key="2">
    <source>
        <dbReference type="Proteomes" id="UP001642464"/>
    </source>
</evidence>
<comment type="caution">
    <text evidence="1">The sequence shown here is derived from an EMBL/GenBank/DDBJ whole genome shotgun (WGS) entry which is preliminary data.</text>
</comment>
<dbReference type="Gene3D" id="2.60.120.260">
    <property type="entry name" value="Galactose-binding domain-like"/>
    <property type="match status" value="1"/>
</dbReference>
<evidence type="ECO:0000313" key="1">
    <source>
        <dbReference type="EMBL" id="CAK9049063.1"/>
    </source>
</evidence>
<dbReference type="EMBL" id="CAXAMM010020992">
    <property type="protein sequence ID" value="CAK9049063.1"/>
    <property type="molecule type" value="Genomic_DNA"/>
</dbReference>
<sequence length="487" mass="52664">MAFGNVLKGVTAASDDAEVSYPADRLADGVTAWQAGFATGNGEVIWDLGSAVAVDAAAIAEHNLGTEGATITVYYSDTGTSGPWTQVLTQSPSNDKPALWQFTSVTKRYWRVTFTGHSSTVYIGDLYLGAVLELPAGMPVEWTSARYASKGTVRVNKPRIGPAISGLTFEESAVKVEITMTAISTSWIDSNWAALEAALYGGPFYFVGDSDNRATEVMFCWLAGDLPDVRYQQAGRKPMIIAELALDSGTVKFCDRKKGRVVIKFKDALRSLYESGAKVPAVTQGKLAAPITAGATGSTDVGDVDGFDASGYAFIEDECVSYSSIAGTSLVISGRGLFGTEAVSHDTGAPARLAYSLDGQNVVDAIESLVTGPGGVSSGFVPSADWAVEKADFLSLYSLRGIIKEPTDVREVVNKLCKMCSINLWWDERDQEIKLRAYGPQRPGEFLLTDRELLDDRPTGPKRNLKERASQVWYFYNKRDFSEKRDE</sequence>